<name>A0A8S3USZ8_MYTED</name>
<protein>
    <submittedName>
        <fullName evidence="1">Uncharacterized protein</fullName>
    </submittedName>
</protein>
<dbReference type="Proteomes" id="UP000683360">
    <property type="component" value="Unassembled WGS sequence"/>
</dbReference>
<gene>
    <name evidence="1" type="ORF">MEDL_58920</name>
</gene>
<proteinExistence type="predicted"/>
<dbReference type="AlphaFoldDB" id="A0A8S3USZ8"/>
<keyword evidence="2" id="KW-1185">Reference proteome</keyword>
<organism evidence="1 2">
    <name type="scientific">Mytilus edulis</name>
    <name type="common">Blue mussel</name>
    <dbReference type="NCBI Taxonomy" id="6550"/>
    <lineage>
        <taxon>Eukaryota</taxon>
        <taxon>Metazoa</taxon>
        <taxon>Spiralia</taxon>
        <taxon>Lophotrochozoa</taxon>
        <taxon>Mollusca</taxon>
        <taxon>Bivalvia</taxon>
        <taxon>Autobranchia</taxon>
        <taxon>Pteriomorphia</taxon>
        <taxon>Mytilida</taxon>
        <taxon>Mytiloidea</taxon>
        <taxon>Mytilidae</taxon>
        <taxon>Mytilinae</taxon>
        <taxon>Mytilus</taxon>
    </lineage>
</organism>
<evidence type="ECO:0000313" key="1">
    <source>
        <dbReference type="EMBL" id="CAG2246905.1"/>
    </source>
</evidence>
<comment type="caution">
    <text evidence="1">The sequence shown here is derived from an EMBL/GenBank/DDBJ whole genome shotgun (WGS) entry which is preliminary data.</text>
</comment>
<dbReference type="EMBL" id="CAJPWZ010002886">
    <property type="protein sequence ID" value="CAG2246905.1"/>
    <property type="molecule type" value="Genomic_DNA"/>
</dbReference>
<evidence type="ECO:0000313" key="2">
    <source>
        <dbReference type="Proteomes" id="UP000683360"/>
    </source>
</evidence>
<reference evidence="1" key="1">
    <citation type="submission" date="2021-03" db="EMBL/GenBank/DDBJ databases">
        <authorList>
            <person name="Bekaert M."/>
        </authorList>
    </citation>
    <scope>NUCLEOTIDE SEQUENCE</scope>
</reference>
<dbReference type="SUPFAM" id="SSF63825">
    <property type="entry name" value="YWTD domain"/>
    <property type="match status" value="1"/>
</dbReference>
<sequence length="196" mass="22335">MRSQIKASIIELSKTFHNDKLVTLTFKKNEIFEQLQNAEIVGTYEQNEELLVDQTGDIYKLCNECDPSNIGNLETCFSTNTTGVSNGMSIHNDEIIFTTKDKEIKRATLEGQTIYCYKHETIETLECLTVLPSGLVLFVDRNDTGSLHVLSADGTKHRTLQENFMQIENPMDIWLDVDKETVYIAGGEYIEVYCLY</sequence>
<accession>A0A8S3USZ8</accession>